<dbReference type="CDD" id="cd06170">
    <property type="entry name" value="LuxR_C_like"/>
    <property type="match status" value="1"/>
</dbReference>
<evidence type="ECO:0000256" key="5">
    <source>
        <dbReference type="SAM" id="Phobius"/>
    </source>
</evidence>
<dbReference type="PANTHER" id="PTHR44688">
    <property type="entry name" value="DNA-BINDING TRANSCRIPTIONAL ACTIVATOR DEVR_DOSR"/>
    <property type="match status" value="1"/>
</dbReference>
<dbReference type="PROSITE" id="PS00622">
    <property type="entry name" value="HTH_LUXR_1"/>
    <property type="match status" value="1"/>
</dbReference>
<protein>
    <submittedName>
        <fullName evidence="7">Regulatory protein, luxR family</fullName>
    </submittedName>
</protein>
<dbReference type="Gene3D" id="1.10.10.10">
    <property type="entry name" value="Winged helix-like DNA-binding domain superfamily/Winged helix DNA-binding domain"/>
    <property type="match status" value="1"/>
</dbReference>
<dbReference type="PRINTS" id="PR00038">
    <property type="entry name" value="HTHLUXR"/>
</dbReference>
<feature type="transmembrane region" description="Helical" evidence="5">
    <location>
        <begin position="39"/>
        <end position="57"/>
    </location>
</feature>
<reference evidence="8" key="1">
    <citation type="submission" date="2017-04" db="EMBL/GenBank/DDBJ databases">
        <authorList>
            <person name="Varghese N."/>
            <person name="Submissions S."/>
        </authorList>
    </citation>
    <scope>NUCLEOTIDE SEQUENCE [LARGE SCALE GENOMIC DNA]</scope>
    <source>
        <strain evidence="8">DSM 9293</strain>
    </source>
</reference>
<evidence type="ECO:0000256" key="3">
    <source>
        <dbReference type="ARBA" id="ARBA00023163"/>
    </source>
</evidence>
<dbReference type="PANTHER" id="PTHR44688:SF16">
    <property type="entry name" value="DNA-BINDING TRANSCRIPTIONAL ACTIVATOR DEVR_DOSR"/>
    <property type="match status" value="1"/>
</dbReference>
<organism evidence="7 8">
    <name type="scientific">Sulfobacillus thermosulfidooxidans (strain DSM 9293 / VKM B-1269 / AT-1)</name>
    <dbReference type="NCBI Taxonomy" id="929705"/>
    <lineage>
        <taxon>Bacteria</taxon>
        <taxon>Bacillati</taxon>
        <taxon>Bacillota</taxon>
        <taxon>Clostridia</taxon>
        <taxon>Eubacteriales</taxon>
        <taxon>Clostridiales Family XVII. Incertae Sedis</taxon>
        <taxon>Sulfobacillus</taxon>
    </lineage>
</organism>
<evidence type="ECO:0000256" key="1">
    <source>
        <dbReference type="ARBA" id="ARBA00023015"/>
    </source>
</evidence>
<keyword evidence="1" id="KW-0805">Transcription regulation</keyword>
<feature type="transmembrane region" description="Helical" evidence="5">
    <location>
        <begin position="122"/>
        <end position="141"/>
    </location>
</feature>
<feature type="transmembrane region" description="Helical" evidence="5">
    <location>
        <begin position="15"/>
        <end position="33"/>
    </location>
</feature>
<keyword evidence="8" id="KW-1185">Reference proteome</keyword>
<dbReference type="InterPro" id="IPR016032">
    <property type="entry name" value="Sig_transdc_resp-reg_C-effctor"/>
</dbReference>
<evidence type="ECO:0000313" key="8">
    <source>
        <dbReference type="Proteomes" id="UP000192660"/>
    </source>
</evidence>
<keyword evidence="2" id="KW-0238">DNA-binding</keyword>
<feature type="region of interest" description="Disordered" evidence="4">
    <location>
        <begin position="338"/>
        <end position="357"/>
    </location>
</feature>
<dbReference type="Pfam" id="PF00196">
    <property type="entry name" value="GerE"/>
    <property type="match status" value="1"/>
</dbReference>
<accession>A0A1W1WBX5</accession>
<dbReference type="GO" id="GO:0006355">
    <property type="term" value="P:regulation of DNA-templated transcription"/>
    <property type="evidence" value="ECO:0007669"/>
    <property type="project" value="InterPro"/>
</dbReference>
<evidence type="ECO:0000256" key="2">
    <source>
        <dbReference type="ARBA" id="ARBA00023125"/>
    </source>
</evidence>
<feature type="transmembrane region" description="Helical" evidence="5">
    <location>
        <begin position="231"/>
        <end position="251"/>
    </location>
</feature>
<evidence type="ECO:0000313" key="7">
    <source>
        <dbReference type="EMBL" id="SMC03811.1"/>
    </source>
</evidence>
<dbReference type="EMBL" id="FWWY01000001">
    <property type="protein sequence ID" value="SMC03811.1"/>
    <property type="molecule type" value="Genomic_DNA"/>
</dbReference>
<evidence type="ECO:0000256" key="4">
    <source>
        <dbReference type="SAM" id="MobiDB-lite"/>
    </source>
</evidence>
<feature type="domain" description="HTH luxR-type" evidence="6">
    <location>
        <begin position="366"/>
        <end position="431"/>
    </location>
</feature>
<dbReference type="AlphaFoldDB" id="A0A1W1WBX5"/>
<dbReference type="InterPro" id="IPR000792">
    <property type="entry name" value="Tscrpt_reg_LuxR_C"/>
</dbReference>
<feature type="transmembrane region" description="Helical" evidence="5">
    <location>
        <begin position="287"/>
        <end position="308"/>
    </location>
</feature>
<dbReference type="RefSeq" id="WP_176213171.1">
    <property type="nucleotide sequence ID" value="NZ_FWWY01000001.1"/>
</dbReference>
<dbReference type="SUPFAM" id="SSF46894">
    <property type="entry name" value="C-terminal effector domain of the bipartite response regulators"/>
    <property type="match status" value="1"/>
</dbReference>
<keyword evidence="5" id="KW-0812">Transmembrane</keyword>
<feature type="transmembrane region" description="Helical" evidence="5">
    <location>
        <begin position="205"/>
        <end position="225"/>
    </location>
</feature>
<dbReference type="SMART" id="SM00421">
    <property type="entry name" value="HTH_LUXR"/>
    <property type="match status" value="1"/>
</dbReference>
<keyword evidence="5" id="KW-1133">Transmembrane helix</keyword>
<sequence length="440" mass="50070">MFKTFMVSSQMTQSVMRLAVFIWSIAVMGIFVLDRNNQGSWISGVMFIALMGYFVLLRSSPMSSRLKRWHPGTLMLGYLSISVLILYEAPQAVQILWIVVSLLPLWHRFAVYSSQYASRSPLWSFSTVIGSLSLTAFLHRLTHLTPILMAGTGLTYGFLVFYPPGQEEKSGKFQMETSLLTIPHSDRMSPWLMTIALGLFLKEPYIPWVMQAISLPLVIVGILGWPYPPSLLRSPLVAYLAISTMGFVLIWHADIRPWLLLLLLAGTLWAFLMGWEGSESPFLRIPAGMNLARVILLGTSYTAAWWINPRILPQVILTLLFMSILPLSWSTARHQEESPKTLPISSPFSPLDDEERNDEHQHRAEEWLRQCCLTPQEKKITQLLLEGLSNKEITHELYISINTLKTHLRNIYRKTDTANRRELVARYKHGGTNPPTVITS</sequence>
<dbReference type="InterPro" id="IPR036388">
    <property type="entry name" value="WH-like_DNA-bd_sf"/>
</dbReference>
<feature type="transmembrane region" description="Helical" evidence="5">
    <location>
        <begin position="147"/>
        <end position="165"/>
    </location>
</feature>
<dbReference type="Proteomes" id="UP000192660">
    <property type="component" value="Unassembled WGS sequence"/>
</dbReference>
<proteinExistence type="predicted"/>
<gene>
    <name evidence="7" type="ORF">SAMN00768000_1289</name>
</gene>
<evidence type="ECO:0000259" key="6">
    <source>
        <dbReference type="PROSITE" id="PS50043"/>
    </source>
</evidence>
<feature type="transmembrane region" description="Helical" evidence="5">
    <location>
        <begin position="258"/>
        <end position="275"/>
    </location>
</feature>
<dbReference type="GO" id="GO:0003677">
    <property type="term" value="F:DNA binding"/>
    <property type="evidence" value="ECO:0007669"/>
    <property type="project" value="UniProtKB-KW"/>
</dbReference>
<keyword evidence="5" id="KW-0472">Membrane</keyword>
<dbReference type="PROSITE" id="PS50043">
    <property type="entry name" value="HTH_LUXR_2"/>
    <property type="match status" value="1"/>
</dbReference>
<dbReference type="STRING" id="28034.BFX07_09785"/>
<name>A0A1W1WBX5_SULTA</name>
<keyword evidence="3" id="KW-0804">Transcription</keyword>